<gene>
    <name evidence="2" type="ORF">E3P99_02688</name>
</gene>
<dbReference type="EMBL" id="SPNW01000040">
    <property type="protein sequence ID" value="TIA88305.1"/>
    <property type="molecule type" value="Genomic_DNA"/>
</dbReference>
<evidence type="ECO:0000313" key="3">
    <source>
        <dbReference type="Proteomes" id="UP000310189"/>
    </source>
</evidence>
<sequence length="235" mass="25829">MDSWPVEADAAQSILLNTAGLTLGGGLLGGATGSRKGIDGIALGLNTAKNVALTSFVFFSEKGLREWLVTPSLRKYTSLNQDKTTRSYKLSDSALAGALGGGAWNFHLRGRAGVVPGVITAVAVCTTGQAIANEARVQRIKYLQQRKERVEEEKVEKAQDARIVDRPPQPAPIATPTTSDQPTHSWWDRFKFYRVPDEQYLQKLKDKADHAKLAMTAIEQRMSELELLIDEQHNI</sequence>
<evidence type="ECO:0000313" key="2">
    <source>
        <dbReference type="EMBL" id="TIA88305.1"/>
    </source>
</evidence>
<dbReference type="AlphaFoldDB" id="A0A4T0FKU4"/>
<reference evidence="2 3" key="1">
    <citation type="submission" date="2019-03" db="EMBL/GenBank/DDBJ databases">
        <title>Sequencing 23 genomes of Wallemia ichthyophaga.</title>
        <authorList>
            <person name="Gostincar C."/>
        </authorList>
    </citation>
    <scope>NUCLEOTIDE SEQUENCE [LARGE SCALE GENOMIC DNA]</scope>
    <source>
        <strain evidence="2 3">EXF-5753</strain>
    </source>
</reference>
<comment type="caution">
    <text evidence="2">The sequence shown here is derived from an EMBL/GenBank/DDBJ whole genome shotgun (WGS) entry which is preliminary data.</text>
</comment>
<organism evidence="2 3">
    <name type="scientific">Wallemia hederae</name>
    <dbReference type="NCBI Taxonomy" id="1540922"/>
    <lineage>
        <taxon>Eukaryota</taxon>
        <taxon>Fungi</taxon>
        <taxon>Dikarya</taxon>
        <taxon>Basidiomycota</taxon>
        <taxon>Wallemiomycotina</taxon>
        <taxon>Wallemiomycetes</taxon>
        <taxon>Wallemiales</taxon>
        <taxon>Wallemiaceae</taxon>
        <taxon>Wallemia</taxon>
    </lineage>
</organism>
<dbReference type="Proteomes" id="UP000310189">
    <property type="component" value="Unassembled WGS sequence"/>
</dbReference>
<evidence type="ECO:0000256" key="1">
    <source>
        <dbReference type="SAM" id="Coils"/>
    </source>
</evidence>
<proteinExistence type="predicted"/>
<dbReference type="OrthoDB" id="3366659at2759"/>
<keyword evidence="3" id="KW-1185">Reference proteome</keyword>
<accession>A0A4T0FKU4</accession>
<dbReference type="PANTHER" id="PTHR41390:SF1">
    <property type="entry name" value="NADH-UBIQUINONE OXIDOREDUCTASE 213 KDA SUBUNIT"/>
    <property type="match status" value="1"/>
</dbReference>
<protein>
    <submittedName>
        <fullName evidence="2">Uncharacterized protein</fullName>
    </submittedName>
</protein>
<dbReference type="PANTHER" id="PTHR41390">
    <property type="entry name" value="CHROMOSOME 7, WHOLE GENOME SHOTGUN SEQUENCE"/>
    <property type="match status" value="1"/>
</dbReference>
<keyword evidence="1" id="KW-0175">Coiled coil</keyword>
<name>A0A4T0FKU4_9BASI</name>
<feature type="coiled-coil region" evidence="1">
    <location>
        <begin position="133"/>
        <end position="160"/>
    </location>
</feature>